<accession>A0A5R9PFY6</accession>
<proteinExistence type="predicted"/>
<dbReference type="Proteomes" id="UP000308508">
    <property type="component" value="Unassembled WGS sequence"/>
</dbReference>
<evidence type="ECO:0000313" key="2">
    <source>
        <dbReference type="Proteomes" id="UP000308508"/>
    </source>
</evidence>
<gene>
    <name evidence="1" type="ORF">E5S66_06430</name>
</gene>
<keyword evidence="2" id="KW-1185">Reference proteome</keyword>
<dbReference type="EMBL" id="SROY01000002">
    <property type="protein sequence ID" value="TLX22444.1"/>
    <property type="molecule type" value="Genomic_DNA"/>
</dbReference>
<dbReference type="Gene3D" id="3.30.390.50">
    <property type="entry name" value="CO dehydrogenase flavoprotein, C-terminal domain"/>
    <property type="match status" value="1"/>
</dbReference>
<reference evidence="1 2" key="1">
    <citation type="submission" date="2019-04" db="EMBL/GenBank/DDBJ databases">
        <authorList>
            <person name="Grouzdev D.S."/>
            <person name="Nazina T.N."/>
        </authorList>
    </citation>
    <scope>NUCLEOTIDE SEQUENCE [LARGE SCALE GENOMIC DNA]</scope>
    <source>
        <strain evidence="1 2">SHC 3-19</strain>
    </source>
</reference>
<keyword evidence="1" id="KW-0436">Ligase</keyword>
<comment type="caution">
    <text evidence="1">The sequence shown here is derived from an EMBL/GenBank/DDBJ whole genome shotgun (WGS) entry which is preliminary data.</text>
</comment>
<evidence type="ECO:0000313" key="1">
    <source>
        <dbReference type="EMBL" id="TLX22444.1"/>
    </source>
</evidence>
<name>A0A5R9PFY6_9GAMM</name>
<sequence>MHGHGEYKMPGGKLVVADVAIDRGRLAQVAVSGDFFLEPDEALDAINAALAGQSADADADVLAAVVQAALPVQVRMYGISADAVAVAVRRAIDAAEAA</sequence>
<organism evidence="1 2">
    <name type="scientific">Thermomonas fusca</name>
    <dbReference type="NCBI Taxonomy" id="215690"/>
    <lineage>
        <taxon>Bacteria</taxon>
        <taxon>Pseudomonadati</taxon>
        <taxon>Pseudomonadota</taxon>
        <taxon>Gammaproteobacteria</taxon>
        <taxon>Lysobacterales</taxon>
        <taxon>Lysobacteraceae</taxon>
        <taxon>Thermomonas</taxon>
    </lineage>
</organism>
<protein>
    <submittedName>
        <fullName evidence="1">Biotin--protein ligase</fullName>
    </submittedName>
</protein>
<dbReference type="STRING" id="1123377.GCA_000423885_02480"/>
<dbReference type="GO" id="GO:0016874">
    <property type="term" value="F:ligase activity"/>
    <property type="evidence" value="ECO:0007669"/>
    <property type="project" value="UniProtKB-KW"/>
</dbReference>
<dbReference type="AlphaFoldDB" id="A0A5R9PFY6"/>